<dbReference type="GO" id="GO:0046872">
    <property type="term" value="F:metal ion binding"/>
    <property type="evidence" value="ECO:0007669"/>
    <property type="project" value="UniProtKB-KW"/>
</dbReference>
<dbReference type="NCBIfam" id="TIGR04085">
    <property type="entry name" value="rSAM_more_4Fe4S"/>
    <property type="match status" value="1"/>
</dbReference>
<dbReference type="GO" id="GO:0051539">
    <property type="term" value="F:4 iron, 4 sulfur cluster binding"/>
    <property type="evidence" value="ECO:0007669"/>
    <property type="project" value="UniProtKB-KW"/>
</dbReference>
<dbReference type="Pfam" id="PF04055">
    <property type="entry name" value="Radical_SAM"/>
    <property type="match status" value="1"/>
</dbReference>
<evidence type="ECO:0000313" key="9">
    <source>
        <dbReference type="EMBL" id="SEN15745.1"/>
    </source>
</evidence>
<dbReference type="SFLD" id="SFLDG01384">
    <property type="entry name" value="thioether_bond_formation_requi"/>
    <property type="match status" value="1"/>
</dbReference>
<organism evidence="9 10">
    <name type="scientific">Hydrogenoanaerobacterium saccharovorans</name>
    <dbReference type="NCBI Taxonomy" id="474960"/>
    <lineage>
        <taxon>Bacteria</taxon>
        <taxon>Bacillati</taxon>
        <taxon>Bacillota</taxon>
        <taxon>Clostridia</taxon>
        <taxon>Eubacteriales</taxon>
        <taxon>Oscillospiraceae</taxon>
        <taxon>Hydrogenoanaerobacterium</taxon>
    </lineage>
</organism>
<dbReference type="CDD" id="cd21120">
    <property type="entry name" value="SPASM_anSME"/>
    <property type="match status" value="1"/>
</dbReference>
<keyword evidence="4" id="KW-0479">Metal-binding</keyword>
<evidence type="ECO:0000256" key="3">
    <source>
        <dbReference type="ARBA" id="ARBA00022691"/>
    </source>
</evidence>
<evidence type="ECO:0000259" key="8">
    <source>
        <dbReference type="PROSITE" id="PS51918"/>
    </source>
</evidence>
<dbReference type="SFLD" id="SFLDF00289">
    <property type="entry name" value="anaerobic_Cys-type_sulfatase-m"/>
    <property type="match status" value="1"/>
</dbReference>
<gene>
    <name evidence="9" type="ORF">SAMN05216180_2933</name>
</gene>
<keyword evidence="2" id="KW-0004">4Fe-4S</keyword>
<evidence type="ECO:0000313" key="10">
    <source>
        <dbReference type="Proteomes" id="UP000199158"/>
    </source>
</evidence>
<comment type="cofactor">
    <cofactor evidence="1">
        <name>[4Fe-4S] cluster</name>
        <dbReference type="ChEBI" id="CHEBI:49883"/>
    </cofactor>
</comment>
<dbReference type="CDD" id="cd01335">
    <property type="entry name" value="Radical_SAM"/>
    <property type="match status" value="1"/>
</dbReference>
<keyword evidence="10" id="KW-1185">Reference proteome</keyword>
<dbReference type="SUPFAM" id="SSF102114">
    <property type="entry name" value="Radical SAM enzymes"/>
    <property type="match status" value="1"/>
</dbReference>
<evidence type="ECO:0000256" key="5">
    <source>
        <dbReference type="ARBA" id="ARBA00023004"/>
    </source>
</evidence>
<dbReference type="InterPro" id="IPR058240">
    <property type="entry name" value="rSAM_sf"/>
</dbReference>
<dbReference type="InterPro" id="IPR007197">
    <property type="entry name" value="rSAM"/>
</dbReference>
<proteinExistence type="inferred from homology"/>
<accession>A0A1H8E8C8</accession>
<evidence type="ECO:0000256" key="1">
    <source>
        <dbReference type="ARBA" id="ARBA00001966"/>
    </source>
</evidence>
<dbReference type="PROSITE" id="PS51918">
    <property type="entry name" value="RADICAL_SAM"/>
    <property type="match status" value="1"/>
</dbReference>
<dbReference type="Gene3D" id="3.20.20.70">
    <property type="entry name" value="Aldolase class I"/>
    <property type="match status" value="1"/>
</dbReference>
<dbReference type="OrthoDB" id="9808591at2"/>
<dbReference type="NCBIfam" id="NF010321">
    <property type="entry name" value="PRK13758.1"/>
    <property type="match status" value="1"/>
</dbReference>
<dbReference type="InterPro" id="IPR034485">
    <property type="entry name" value="Anaerobic_Cys-type_sulfatase-m"/>
</dbReference>
<evidence type="ECO:0000256" key="4">
    <source>
        <dbReference type="ARBA" id="ARBA00022723"/>
    </source>
</evidence>
<feature type="domain" description="Radical SAM core" evidence="8">
    <location>
        <begin position="1"/>
        <end position="227"/>
    </location>
</feature>
<dbReference type="SFLD" id="SFLDG01072">
    <property type="entry name" value="dehydrogenase_like"/>
    <property type="match status" value="1"/>
</dbReference>
<protein>
    <recommendedName>
        <fullName evidence="8">Radical SAM core domain-containing protein</fullName>
    </recommendedName>
</protein>
<dbReference type="InterPro" id="IPR047207">
    <property type="entry name" value="SPASM_anSME"/>
</dbReference>
<reference evidence="9 10" key="1">
    <citation type="submission" date="2016-10" db="EMBL/GenBank/DDBJ databases">
        <authorList>
            <person name="de Groot N.N."/>
        </authorList>
    </citation>
    <scope>NUCLEOTIDE SEQUENCE [LARGE SCALE GENOMIC DNA]</scope>
    <source>
        <strain evidence="9 10">CGMCC 1.5070</strain>
    </source>
</reference>
<dbReference type="InterPro" id="IPR023867">
    <property type="entry name" value="Sulphatase_maturase_rSAM"/>
</dbReference>
<dbReference type="InterPro" id="IPR023885">
    <property type="entry name" value="4Fe4S-binding_SPASM_dom"/>
</dbReference>
<dbReference type="RefSeq" id="WP_092756523.1">
    <property type="nucleotide sequence ID" value="NZ_FOCG01000005.1"/>
</dbReference>
<keyword evidence="6" id="KW-0411">Iron-sulfur</keyword>
<dbReference type="SFLD" id="SFLDS00029">
    <property type="entry name" value="Radical_SAM"/>
    <property type="match status" value="2"/>
</dbReference>
<dbReference type="SFLD" id="SFLDG01067">
    <property type="entry name" value="SPASM/twitch_domain_containing"/>
    <property type="match status" value="2"/>
</dbReference>
<dbReference type="PANTHER" id="PTHR43273:SF3">
    <property type="entry name" value="ANAEROBIC SULFATASE-MATURATING ENZYME HOMOLOG ASLB-RELATED"/>
    <property type="match status" value="1"/>
</dbReference>
<dbReference type="Pfam" id="PF13186">
    <property type="entry name" value="SPASM"/>
    <property type="match status" value="1"/>
</dbReference>
<evidence type="ECO:0000256" key="6">
    <source>
        <dbReference type="ARBA" id="ARBA00023014"/>
    </source>
</evidence>
<name>A0A1H8E8C8_9FIRM</name>
<dbReference type="PANTHER" id="PTHR43273">
    <property type="entry name" value="ANAEROBIC SULFATASE-MATURATING ENZYME HOMOLOG ASLB-RELATED"/>
    <property type="match status" value="1"/>
</dbReference>
<dbReference type="STRING" id="474960.SAMN05216180_2933"/>
<dbReference type="AlphaFoldDB" id="A0A1H8E8C8"/>
<dbReference type="EMBL" id="FOCG01000005">
    <property type="protein sequence ID" value="SEN15745.1"/>
    <property type="molecule type" value="Genomic_DNA"/>
</dbReference>
<evidence type="ECO:0000256" key="7">
    <source>
        <dbReference type="ARBA" id="ARBA00023601"/>
    </source>
</evidence>
<keyword evidence="5" id="KW-0408">Iron</keyword>
<comment type="similarity">
    <text evidence="7">Belongs to the radical SAM superfamily. Anaerobic sulfatase-maturating enzyme family.</text>
</comment>
<keyword evidence="3" id="KW-0949">S-adenosyl-L-methionine</keyword>
<dbReference type="Proteomes" id="UP000199158">
    <property type="component" value="Unassembled WGS sequence"/>
</dbReference>
<dbReference type="NCBIfam" id="TIGR03942">
    <property type="entry name" value="sulfatase_rSAM"/>
    <property type="match status" value="1"/>
</dbReference>
<sequence length="371" mass="43081">MPPLHLLIKPASGNCNMRCNYCFYADITENREVASYGIMNLSTLENIVKKTLSAASMECTFAFQGGEPTLAGLDFYKKLIEFEQKYNTKNLTIHHAIQTNGYVIDREWAQFLAEHRFLVGLSLDGIKDTHDLYRMDNAQKGTFSKTMHAAQLFDTYGVEYNILTVVAKQLAKNIRKVYAFYKRNHFIYQQYIPCLDPIGEQRGGHDYSLTPKLYGEFLMNLFDLWYRDMMQGEKVSIRYFDNLISMLWGYPPESCSMWGQCSRQNVVESDGEVYPCDFYVLDEYKLGNLNNSDFAQINDCREGIGFINQSLSIATECSECQWYPLCRGGCRRDRDYIENGALALNFFCESYKMFFNYAYDRLKEIALKYSK</sequence>
<evidence type="ECO:0000256" key="2">
    <source>
        <dbReference type="ARBA" id="ARBA00022485"/>
    </source>
</evidence>
<dbReference type="GO" id="GO:0016491">
    <property type="term" value="F:oxidoreductase activity"/>
    <property type="evidence" value="ECO:0007669"/>
    <property type="project" value="InterPro"/>
</dbReference>
<dbReference type="SFLD" id="SFLDG01386">
    <property type="entry name" value="main_SPASM_domain-containing"/>
    <property type="match status" value="2"/>
</dbReference>
<dbReference type="InterPro" id="IPR013785">
    <property type="entry name" value="Aldolase_TIM"/>
</dbReference>